<dbReference type="PROSITE" id="PS00039">
    <property type="entry name" value="DEAD_ATP_HELICASE"/>
    <property type="match status" value="1"/>
</dbReference>
<dbReference type="PROSITE" id="PS51194">
    <property type="entry name" value="HELICASE_CTER"/>
    <property type="match status" value="1"/>
</dbReference>
<evidence type="ECO:0000256" key="1">
    <source>
        <dbReference type="ARBA" id="ARBA00012552"/>
    </source>
</evidence>
<protein>
    <recommendedName>
        <fullName evidence="9">DEAD-box ATP-dependent RNA helicase RhpA</fullName>
        <ecNumber evidence="1">3.6.4.13</ecNumber>
    </recommendedName>
</protein>
<evidence type="ECO:0000256" key="2">
    <source>
        <dbReference type="ARBA" id="ARBA00022490"/>
    </source>
</evidence>
<keyword evidence="2" id="KW-0963">Cytoplasm</keyword>
<comment type="caution">
    <text evidence="16">The sequence shown here is derived from an EMBL/GenBank/DDBJ whole genome shotgun (WGS) entry which is preliminary data.</text>
</comment>
<organism evidence="16 17">
    <name type="scientific">Chitinophaga niastensis</name>
    <dbReference type="NCBI Taxonomy" id="536980"/>
    <lineage>
        <taxon>Bacteria</taxon>
        <taxon>Pseudomonadati</taxon>
        <taxon>Bacteroidota</taxon>
        <taxon>Chitinophagia</taxon>
        <taxon>Chitinophagales</taxon>
        <taxon>Chitinophagaceae</taxon>
        <taxon>Chitinophaga</taxon>
    </lineage>
</organism>
<dbReference type="EMBL" id="PYAW01000001">
    <property type="protein sequence ID" value="PSL50280.1"/>
    <property type="molecule type" value="Genomic_DNA"/>
</dbReference>
<evidence type="ECO:0000256" key="8">
    <source>
        <dbReference type="ARBA" id="ARBA00047984"/>
    </source>
</evidence>
<proteinExistence type="inferred from homology"/>
<dbReference type="InterPro" id="IPR044742">
    <property type="entry name" value="DEAD/DEAH_RhlB"/>
</dbReference>
<feature type="region of interest" description="Disordered" evidence="12">
    <location>
        <begin position="441"/>
        <end position="473"/>
    </location>
</feature>
<keyword evidence="3 11" id="KW-0547">Nucleotide-binding</keyword>
<dbReference type="AlphaFoldDB" id="A0A2P8HVN2"/>
<evidence type="ECO:0000256" key="11">
    <source>
        <dbReference type="RuleBase" id="RU000492"/>
    </source>
</evidence>
<dbReference type="Gene3D" id="3.40.50.300">
    <property type="entry name" value="P-loop containing nucleotide triphosphate hydrolases"/>
    <property type="match status" value="2"/>
</dbReference>
<name>A0A2P8HVN2_CHINA</name>
<dbReference type="PROSITE" id="PS51192">
    <property type="entry name" value="HELICASE_ATP_BIND_1"/>
    <property type="match status" value="1"/>
</dbReference>
<dbReference type="PANTHER" id="PTHR47959:SF13">
    <property type="entry name" value="ATP-DEPENDENT RNA HELICASE RHLE"/>
    <property type="match status" value="1"/>
</dbReference>
<dbReference type="Pfam" id="PF00271">
    <property type="entry name" value="Helicase_C"/>
    <property type="match status" value="1"/>
</dbReference>
<dbReference type="CDD" id="cd18787">
    <property type="entry name" value="SF2_C_DEAD"/>
    <property type="match status" value="1"/>
</dbReference>
<dbReference type="GO" id="GO:0042255">
    <property type="term" value="P:ribosome assembly"/>
    <property type="evidence" value="ECO:0007669"/>
    <property type="project" value="UniProtKB-ARBA"/>
</dbReference>
<dbReference type="GO" id="GO:0009266">
    <property type="term" value="P:response to temperature stimulus"/>
    <property type="evidence" value="ECO:0007669"/>
    <property type="project" value="UniProtKB-ARBA"/>
</dbReference>
<dbReference type="InterPro" id="IPR014014">
    <property type="entry name" value="RNA_helicase_DEAD_Q_motif"/>
</dbReference>
<feature type="domain" description="DEAD-box RNA helicase Q" evidence="15">
    <location>
        <begin position="60"/>
        <end position="88"/>
    </location>
</feature>
<keyword evidence="5 11" id="KW-0347">Helicase</keyword>
<dbReference type="GO" id="GO:0005829">
    <property type="term" value="C:cytosol"/>
    <property type="evidence" value="ECO:0007669"/>
    <property type="project" value="TreeGrafter"/>
</dbReference>
<evidence type="ECO:0000259" key="15">
    <source>
        <dbReference type="PROSITE" id="PS51195"/>
    </source>
</evidence>
<feature type="short sequence motif" description="Q motif" evidence="10">
    <location>
        <begin position="60"/>
        <end position="88"/>
    </location>
</feature>
<gene>
    <name evidence="16" type="ORF">CLV51_1011624</name>
</gene>
<dbReference type="PROSITE" id="PS51195">
    <property type="entry name" value="Q_MOTIF"/>
    <property type="match status" value="1"/>
</dbReference>
<reference evidence="16 17" key="1">
    <citation type="submission" date="2018-03" db="EMBL/GenBank/DDBJ databases">
        <title>Genomic Encyclopedia of Archaeal and Bacterial Type Strains, Phase II (KMG-II): from individual species to whole genera.</title>
        <authorList>
            <person name="Goeker M."/>
        </authorList>
    </citation>
    <scope>NUCLEOTIDE SEQUENCE [LARGE SCALE GENOMIC DNA]</scope>
    <source>
        <strain evidence="16 17">DSM 24859</strain>
    </source>
</reference>
<evidence type="ECO:0000256" key="7">
    <source>
        <dbReference type="ARBA" id="ARBA00038437"/>
    </source>
</evidence>
<dbReference type="InterPro" id="IPR011545">
    <property type="entry name" value="DEAD/DEAH_box_helicase_dom"/>
</dbReference>
<dbReference type="CDD" id="cd00268">
    <property type="entry name" value="DEADc"/>
    <property type="match status" value="1"/>
</dbReference>
<dbReference type="FunFam" id="3.40.50.300:FF:000108">
    <property type="entry name" value="ATP-dependent RNA helicase RhlE"/>
    <property type="match status" value="1"/>
</dbReference>
<dbReference type="InterPro" id="IPR001650">
    <property type="entry name" value="Helicase_C-like"/>
</dbReference>
<evidence type="ECO:0000256" key="12">
    <source>
        <dbReference type="SAM" id="MobiDB-lite"/>
    </source>
</evidence>
<evidence type="ECO:0000256" key="3">
    <source>
        <dbReference type="ARBA" id="ARBA00022741"/>
    </source>
</evidence>
<dbReference type="InterPro" id="IPR000629">
    <property type="entry name" value="RNA-helicase_DEAD-box_CS"/>
</dbReference>
<keyword evidence="17" id="KW-1185">Reference proteome</keyword>
<evidence type="ECO:0000256" key="4">
    <source>
        <dbReference type="ARBA" id="ARBA00022801"/>
    </source>
</evidence>
<evidence type="ECO:0000256" key="10">
    <source>
        <dbReference type="PROSITE-ProRule" id="PRU00552"/>
    </source>
</evidence>
<dbReference type="GO" id="GO:0003724">
    <property type="term" value="F:RNA helicase activity"/>
    <property type="evidence" value="ECO:0007669"/>
    <property type="project" value="UniProtKB-EC"/>
</dbReference>
<dbReference type="Proteomes" id="UP000240971">
    <property type="component" value="Unassembled WGS sequence"/>
</dbReference>
<dbReference type="GO" id="GO:0016787">
    <property type="term" value="F:hydrolase activity"/>
    <property type="evidence" value="ECO:0007669"/>
    <property type="project" value="UniProtKB-KW"/>
</dbReference>
<dbReference type="InterPro" id="IPR014001">
    <property type="entry name" value="Helicase_ATP-bd"/>
</dbReference>
<dbReference type="SMART" id="SM00490">
    <property type="entry name" value="HELICc"/>
    <property type="match status" value="1"/>
</dbReference>
<dbReference type="SUPFAM" id="SSF52540">
    <property type="entry name" value="P-loop containing nucleoside triphosphate hydrolases"/>
    <property type="match status" value="1"/>
</dbReference>
<evidence type="ECO:0000256" key="9">
    <source>
        <dbReference type="ARBA" id="ARBA00074363"/>
    </source>
</evidence>
<dbReference type="SMART" id="SM00487">
    <property type="entry name" value="DEXDc"/>
    <property type="match status" value="1"/>
</dbReference>
<feature type="domain" description="Helicase ATP-binding" evidence="13">
    <location>
        <begin position="91"/>
        <end position="267"/>
    </location>
</feature>
<dbReference type="GO" id="GO:0005524">
    <property type="term" value="F:ATP binding"/>
    <property type="evidence" value="ECO:0007669"/>
    <property type="project" value="UniProtKB-KW"/>
</dbReference>
<comment type="catalytic activity">
    <reaction evidence="8">
        <text>ATP + H2O = ADP + phosphate + H(+)</text>
        <dbReference type="Rhea" id="RHEA:13065"/>
        <dbReference type="ChEBI" id="CHEBI:15377"/>
        <dbReference type="ChEBI" id="CHEBI:15378"/>
        <dbReference type="ChEBI" id="CHEBI:30616"/>
        <dbReference type="ChEBI" id="CHEBI:43474"/>
        <dbReference type="ChEBI" id="CHEBI:456216"/>
        <dbReference type="EC" id="3.6.4.13"/>
    </reaction>
</comment>
<accession>A0A2P8HVN2</accession>
<evidence type="ECO:0000259" key="14">
    <source>
        <dbReference type="PROSITE" id="PS51194"/>
    </source>
</evidence>
<keyword evidence="6 11" id="KW-0067">ATP-binding</keyword>
<evidence type="ECO:0000256" key="5">
    <source>
        <dbReference type="ARBA" id="ARBA00022806"/>
    </source>
</evidence>
<evidence type="ECO:0000313" key="17">
    <source>
        <dbReference type="Proteomes" id="UP000240971"/>
    </source>
</evidence>
<dbReference type="PANTHER" id="PTHR47959">
    <property type="entry name" value="ATP-DEPENDENT RNA HELICASE RHLE-RELATED"/>
    <property type="match status" value="1"/>
</dbReference>
<feature type="compositionally biased region" description="Basic residues" evidence="12">
    <location>
        <begin position="457"/>
        <end position="466"/>
    </location>
</feature>
<dbReference type="InterPro" id="IPR027417">
    <property type="entry name" value="P-loop_NTPase"/>
</dbReference>
<dbReference type="EC" id="3.6.4.13" evidence="1"/>
<evidence type="ECO:0000256" key="6">
    <source>
        <dbReference type="ARBA" id="ARBA00022840"/>
    </source>
</evidence>
<keyword evidence="4 11" id="KW-0378">Hydrolase</keyword>
<dbReference type="Pfam" id="PF00270">
    <property type="entry name" value="DEAD"/>
    <property type="match status" value="1"/>
</dbReference>
<dbReference type="GO" id="GO:0003676">
    <property type="term" value="F:nucleic acid binding"/>
    <property type="evidence" value="ECO:0007669"/>
    <property type="project" value="InterPro"/>
</dbReference>
<evidence type="ECO:0000259" key="13">
    <source>
        <dbReference type="PROSITE" id="PS51192"/>
    </source>
</evidence>
<sequence>MFLMGKAVSLPSSVELKHKAQKCFPSLQSSNLFFTALLNCDNAKDEEALFYIYYIRYFNMLFEQLGLIEPILKAVKTEGYTTPTPIQLQSIPIVLEGKDLLGCAQTGTGKTAAFAIPILQLLHNSTPANQGFKHIRTLILTPTRELAVQIGESFAAYGKHTGLKHDVIFGGVPQHRQTIALRNGTDILIATPGRLLDLMNQGYIYLNHLEIFVLDEADRMLDMGFINDIKKVIRELPQQRQTLFFSATMPPSISQLANSLLYKPEKITITPVSSTAERIEQSVYFVKKKDKQSLLDHLLRDNTIKSTIVFTQTKHGADRIAKNLKKRNINADALHGDKSQASRQNTLNNFKNGRLRVLVATDIAARGIDVDSLEHVINYDLPNVSETYVHRIGRTGRAGAAGFALSFCDTEEREYLDSINKLTKQIIPAVSHPFEEAALIEANSANPDMPKADPRRPKPKNRKGRVDKRDRTF</sequence>
<feature type="domain" description="Helicase C-terminal" evidence="14">
    <location>
        <begin position="278"/>
        <end position="440"/>
    </location>
</feature>
<evidence type="ECO:0000313" key="16">
    <source>
        <dbReference type="EMBL" id="PSL50280.1"/>
    </source>
</evidence>
<comment type="similarity">
    <text evidence="7 11">Belongs to the DEAD box helicase family.</text>
</comment>
<dbReference type="InterPro" id="IPR050079">
    <property type="entry name" value="DEAD_box_RNA_helicase"/>
</dbReference>